<dbReference type="InterPro" id="IPR002376">
    <property type="entry name" value="Formyl_transf_N"/>
</dbReference>
<comment type="function">
    <text evidence="6">Catalyzes the transfer of a formyl group from 10-formyltetrahydrofolate to 5-phospho-ribosyl-glycinamide (GAR), producing 5-phospho-ribosyl-N-formylglycinamide (FGAR) and tetrahydrofolate.</text>
</comment>
<feature type="binding site" evidence="6">
    <location>
        <begin position="12"/>
        <end position="14"/>
    </location>
    <ligand>
        <name>N(1)-(5-phospho-beta-D-ribosyl)glycinamide</name>
        <dbReference type="ChEBI" id="CHEBI:143788"/>
    </ligand>
</feature>
<keyword evidence="9" id="KW-1185">Reference proteome</keyword>
<feature type="domain" description="Formyl transferase N-terminal" evidence="7">
    <location>
        <begin position="4"/>
        <end position="179"/>
    </location>
</feature>
<evidence type="ECO:0000256" key="1">
    <source>
        <dbReference type="ARBA" id="ARBA00005054"/>
    </source>
</evidence>
<keyword evidence="2 6" id="KW-0808">Transferase</keyword>
<dbReference type="PROSITE" id="PS00373">
    <property type="entry name" value="GART"/>
    <property type="match status" value="1"/>
</dbReference>
<dbReference type="GO" id="GO:0005829">
    <property type="term" value="C:cytosol"/>
    <property type="evidence" value="ECO:0007669"/>
    <property type="project" value="TreeGrafter"/>
</dbReference>
<dbReference type="KEGG" id="aram:KAR29_03360"/>
<protein>
    <recommendedName>
        <fullName evidence="6">Phosphoribosylglycinamide formyltransferase</fullName>
        <ecNumber evidence="6">2.1.2.2</ecNumber>
    </recommendedName>
    <alternativeName>
        <fullName evidence="6">5'-phosphoribosylglycinamide transformylase</fullName>
    </alternativeName>
    <alternativeName>
        <fullName evidence="6">GAR transformylase</fullName>
        <shortName evidence="6">GART</shortName>
    </alternativeName>
</protein>
<evidence type="ECO:0000259" key="7">
    <source>
        <dbReference type="Pfam" id="PF00551"/>
    </source>
</evidence>
<evidence type="ECO:0000256" key="5">
    <source>
        <dbReference type="ARBA" id="ARBA00047664"/>
    </source>
</evidence>
<dbReference type="CDD" id="cd08645">
    <property type="entry name" value="FMT_core_GART"/>
    <property type="match status" value="1"/>
</dbReference>
<name>A0A9Q7EWP9_9BACT</name>
<dbReference type="GO" id="GO:0006189">
    <property type="term" value="P:'de novo' IMP biosynthetic process"/>
    <property type="evidence" value="ECO:0007669"/>
    <property type="project" value="UniProtKB-UniRule"/>
</dbReference>
<dbReference type="InterPro" id="IPR036477">
    <property type="entry name" value="Formyl_transf_N_sf"/>
</dbReference>
<proteinExistence type="inferred from homology"/>
<feature type="binding site" evidence="6">
    <location>
        <begin position="89"/>
        <end position="92"/>
    </location>
    <ligand>
        <name>(6R)-10-formyltetrahydrofolate</name>
        <dbReference type="ChEBI" id="CHEBI:195366"/>
    </ligand>
</feature>
<evidence type="ECO:0000256" key="4">
    <source>
        <dbReference type="ARBA" id="ARBA00038440"/>
    </source>
</evidence>
<dbReference type="AlphaFoldDB" id="A0A9Q7EWP9"/>
<organism evidence="8 9">
    <name type="scientific">Aminithiophilus ramosus</name>
    <dbReference type="NCBI Taxonomy" id="3029084"/>
    <lineage>
        <taxon>Bacteria</taxon>
        <taxon>Thermotogati</taxon>
        <taxon>Synergistota</taxon>
        <taxon>Synergistia</taxon>
        <taxon>Synergistales</taxon>
        <taxon>Aminithiophilaceae</taxon>
        <taxon>Aminithiophilus</taxon>
    </lineage>
</organism>
<evidence type="ECO:0000256" key="3">
    <source>
        <dbReference type="ARBA" id="ARBA00022755"/>
    </source>
</evidence>
<dbReference type="Gene3D" id="3.40.50.170">
    <property type="entry name" value="Formyl transferase, N-terminal domain"/>
    <property type="match status" value="1"/>
</dbReference>
<comment type="similarity">
    <text evidence="4 6">Belongs to the GART family.</text>
</comment>
<reference evidence="9" key="1">
    <citation type="submission" date="2021-04" db="EMBL/GenBank/DDBJ databases">
        <title>A novel Synergistetes isolate from a pyrite-forming mixed culture.</title>
        <authorList>
            <person name="Bunk B."/>
            <person name="Sproer C."/>
            <person name="Spring S."/>
            <person name="Pester M."/>
        </authorList>
    </citation>
    <scope>NUCLEOTIDE SEQUENCE [LARGE SCALE GENOMIC DNA]</scope>
    <source>
        <strain evidence="9">J.5.4.2-T.3.5.2</strain>
    </source>
</reference>
<feature type="binding site" evidence="6">
    <location>
        <position position="106"/>
    </location>
    <ligand>
        <name>(6R)-10-formyltetrahydrofolate</name>
        <dbReference type="ChEBI" id="CHEBI:195366"/>
    </ligand>
</feature>
<dbReference type="Pfam" id="PF00551">
    <property type="entry name" value="Formyl_trans_N"/>
    <property type="match status" value="1"/>
</dbReference>
<dbReference type="PANTHER" id="PTHR43369:SF2">
    <property type="entry name" value="PHOSPHORIBOSYLGLYCINAMIDE FORMYLTRANSFERASE"/>
    <property type="match status" value="1"/>
</dbReference>
<keyword evidence="3 6" id="KW-0658">Purine biosynthesis</keyword>
<dbReference type="InterPro" id="IPR004607">
    <property type="entry name" value="GART"/>
</dbReference>
<gene>
    <name evidence="6" type="primary">purN</name>
    <name evidence="8" type="ORF">KAR29_03360</name>
</gene>
<evidence type="ECO:0000313" key="8">
    <source>
        <dbReference type="EMBL" id="QTX32964.1"/>
    </source>
</evidence>
<dbReference type="NCBIfam" id="TIGR00639">
    <property type="entry name" value="PurN"/>
    <property type="match status" value="1"/>
</dbReference>
<dbReference type="GO" id="GO:0004644">
    <property type="term" value="F:phosphoribosylglycinamide formyltransferase activity"/>
    <property type="evidence" value="ECO:0007669"/>
    <property type="project" value="UniProtKB-UniRule"/>
</dbReference>
<sequence length="199" mass="21698">MTPIAILLSGRGTNMVALADRVASGDIDADIAFVASDRADAPGLDRAKERGLRTVLLPYGERGKEGAEAFLTRLVEDEGVDWIVLAGFMRLLSSSFVSRQCGKIVNIHPSLLPSFPGVDAIGQAWNYGVAVTGVTVHLVDEKMDHGPILAQEALSLKGGESLHDLEERIHHVEHRLYGDTLKRLLSSRLIFEGRRVTFD</sequence>
<feature type="site" description="Raises pKa of active site His" evidence="6">
    <location>
        <position position="144"/>
    </location>
</feature>
<dbReference type="EMBL" id="CP072943">
    <property type="protein sequence ID" value="QTX32964.1"/>
    <property type="molecule type" value="Genomic_DNA"/>
</dbReference>
<feature type="binding site" evidence="6">
    <location>
        <position position="64"/>
    </location>
    <ligand>
        <name>(6R)-10-formyltetrahydrofolate</name>
        <dbReference type="ChEBI" id="CHEBI:195366"/>
    </ligand>
</feature>
<evidence type="ECO:0000313" key="9">
    <source>
        <dbReference type="Proteomes" id="UP000671879"/>
    </source>
</evidence>
<evidence type="ECO:0000256" key="6">
    <source>
        <dbReference type="HAMAP-Rule" id="MF_01930"/>
    </source>
</evidence>
<comment type="pathway">
    <text evidence="1 6">Purine metabolism; IMP biosynthesis via de novo pathway; N(2)-formyl-N(1)-(5-phospho-D-ribosyl)glycinamide from N(1)-(5-phospho-D-ribosyl)glycinamide (10-formyl THF route): step 1/1.</text>
</comment>
<dbReference type="HAMAP" id="MF_01930">
    <property type="entry name" value="PurN"/>
    <property type="match status" value="1"/>
</dbReference>
<dbReference type="PANTHER" id="PTHR43369">
    <property type="entry name" value="PHOSPHORIBOSYLGLYCINAMIDE FORMYLTRANSFERASE"/>
    <property type="match status" value="1"/>
</dbReference>
<accession>A0A9Q7EWP9</accession>
<dbReference type="RefSeq" id="WP_274374230.1">
    <property type="nucleotide sequence ID" value="NZ_CP072943.1"/>
</dbReference>
<dbReference type="EC" id="2.1.2.2" evidence="6"/>
<comment type="catalytic activity">
    <reaction evidence="5 6">
        <text>N(1)-(5-phospho-beta-D-ribosyl)glycinamide + (6R)-10-formyltetrahydrofolate = N(2)-formyl-N(1)-(5-phospho-beta-D-ribosyl)glycinamide + (6S)-5,6,7,8-tetrahydrofolate + H(+)</text>
        <dbReference type="Rhea" id="RHEA:15053"/>
        <dbReference type="ChEBI" id="CHEBI:15378"/>
        <dbReference type="ChEBI" id="CHEBI:57453"/>
        <dbReference type="ChEBI" id="CHEBI:143788"/>
        <dbReference type="ChEBI" id="CHEBI:147286"/>
        <dbReference type="ChEBI" id="CHEBI:195366"/>
        <dbReference type="EC" id="2.1.2.2"/>
    </reaction>
</comment>
<dbReference type="InterPro" id="IPR001555">
    <property type="entry name" value="GART_AS"/>
</dbReference>
<evidence type="ECO:0000256" key="2">
    <source>
        <dbReference type="ARBA" id="ARBA00022679"/>
    </source>
</evidence>
<feature type="active site" description="Proton donor" evidence="6">
    <location>
        <position position="108"/>
    </location>
</feature>
<dbReference type="SUPFAM" id="SSF53328">
    <property type="entry name" value="Formyltransferase"/>
    <property type="match status" value="1"/>
</dbReference>
<dbReference type="Proteomes" id="UP000671879">
    <property type="component" value="Chromosome"/>
</dbReference>